<dbReference type="Pfam" id="PF02597">
    <property type="entry name" value="ThiS"/>
    <property type="match status" value="1"/>
</dbReference>
<dbReference type="Proteomes" id="UP000236340">
    <property type="component" value="Unassembled WGS sequence"/>
</dbReference>
<dbReference type="SUPFAM" id="SSF54285">
    <property type="entry name" value="MoaD/ThiS"/>
    <property type="match status" value="1"/>
</dbReference>
<evidence type="ECO:0000313" key="2">
    <source>
        <dbReference type="Proteomes" id="UP000236340"/>
    </source>
</evidence>
<dbReference type="NCBIfam" id="TIGR01683">
    <property type="entry name" value="thiS"/>
    <property type="match status" value="1"/>
</dbReference>
<accession>A0A2K2H7U9</accession>
<dbReference type="InterPro" id="IPR016155">
    <property type="entry name" value="Mopterin_synth/thiamin_S_b"/>
</dbReference>
<dbReference type="InterPro" id="IPR010035">
    <property type="entry name" value="Thi_S"/>
</dbReference>
<sequence length="66" mass="7282">MQLIINGEPRQVDEGLTIAGLLGLMQLDTARVAVERNRDVVPREQFSSIELLEEDCLEIVQFVGGG</sequence>
<gene>
    <name evidence="1" type="primary">thiS</name>
    <name evidence="1" type="ORF">C2E25_12920</name>
</gene>
<dbReference type="PANTHER" id="PTHR34472:SF1">
    <property type="entry name" value="SULFUR CARRIER PROTEIN THIS"/>
    <property type="match status" value="1"/>
</dbReference>
<reference evidence="1 2" key="1">
    <citation type="journal article" date="2018" name="Genome Announc.">
        <title>Genome Sequence of Geothermobacter sp. HR-1 Iron Reducer from the Loihi Seamount.</title>
        <authorList>
            <person name="Smith H."/>
            <person name="Abuyen K."/>
            <person name="Tremblay J."/>
            <person name="Savalia P."/>
            <person name="Perez-Rodriguez I."/>
            <person name="Emerson D."/>
            <person name="Tully B."/>
            <person name="Amend J."/>
        </authorList>
    </citation>
    <scope>NUCLEOTIDE SEQUENCE [LARGE SCALE GENOMIC DNA]</scope>
    <source>
        <strain evidence="1 2">HR-1</strain>
    </source>
</reference>
<dbReference type="EMBL" id="PPFX01000032">
    <property type="protein sequence ID" value="PNU19385.1"/>
    <property type="molecule type" value="Genomic_DNA"/>
</dbReference>
<comment type="caution">
    <text evidence="1">The sequence shown here is derived from an EMBL/GenBank/DDBJ whole genome shotgun (WGS) entry which is preliminary data.</text>
</comment>
<name>A0A2K2H7U9_9BACT</name>
<dbReference type="AlphaFoldDB" id="A0A2K2H7U9"/>
<proteinExistence type="predicted"/>
<dbReference type="Gene3D" id="3.10.20.30">
    <property type="match status" value="1"/>
</dbReference>
<dbReference type="RefSeq" id="WP_103116147.1">
    <property type="nucleotide sequence ID" value="NZ_NAAD01000033.1"/>
</dbReference>
<protein>
    <submittedName>
        <fullName evidence="1">Thiamine biosynthesis protein ThiS</fullName>
    </submittedName>
</protein>
<organism evidence="1 2">
    <name type="scientific">Geothermobacter hydrogeniphilus</name>
    <dbReference type="NCBI Taxonomy" id="1969733"/>
    <lineage>
        <taxon>Bacteria</taxon>
        <taxon>Pseudomonadati</taxon>
        <taxon>Thermodesulfobacteriota</taxon>
        <taxon>Desulfuromonadia</taxon>
        <taxon>Desulfuromonadales</taxon>
        <taxon>Geothermobacteraceae</taxon>
        <taxon>Geothermobacter</taxon>
    </lineage>
</organism>
<evidence type="ECO:0000313" key="1">
    <source>
        <dbReference type="EMBL" id="PNU19385.1"/>
    </source>
</evidence>
<dbReference type="InterPro" id="IPR012675">
    <property type="entry name" value="Beta-grasp_dom_sf"/>
</dbReference>
<dbReference type="InterPro" id="IPR003749">
    <property type="entry name" value="ThiS/MoaD-like"/>
</dbReference>
<dbReference type="PANTHER" id="PTHR34472">
    <property type="entry name" value="SULFUR CARRIER PROTEIN THIS"/>
    <property type="match status" value="1"/>
</dbReference>
<dbReference type="CDD" id="cd00565">
    <property type="entry name" value="Ubl_ThiS"/>
    <property type="match status" value="1"/>
</dbReference>
<dbReference type="OrthoDB" id="197113at2"/>